<accession>A0A0D2EAK1</accession>
<gene>
    <name evidence="1" type="ORF">Z519_12262</name>
</gene>
<dbReference type="AlphaFoldDB" id="A0A0D2EAK1"/>
<evidence type="ECO:0000313" key="1">
    <source>
        <dbReference type="EMBL" id="KIW87151.1"/>
    </source>
</evidence>
<keyword evidence="2" id="KW-1185">Reference proteome</keyword>
<dbReference type="EMBL" id="KN847006">
    <property type="protein sequence ID" value="KIW87151.1"/>
    <property type="molecule type" value="Genomic_DNA"/>
</dbReference>
<dbReference type="HOGENOM" id="CLU_1937925_0_0_1"/>
<name>A0A0D2EAK1_CLAB1</name>
<dbReference type="VEuPathDB" id="FungiDB:Z519_12262"/>
<dbReference type="GeneID" id="27705190"/>
<proteinExistence type="predicted"/>
<organism evidence="1 2">
    <name type="scientific">Cladophialophora bantiana (strain ATCC 10958 / CBS 173.52 / CDC B-1940 / NIH 8579)</name>
    <name type="common">Xylohypha bantiana</name>
    <dbReference type="NCBI Taxonomy" id="1442370"/>
    <lineage>
        <taxon>Eukaryota</taxon>
        <taxon>Fungi</taxon>
        <taxon>Dikarya</taxon>
        <taxon>Ascomycota</taxon>
        <taxon>Pezizomycotina</taxon>
        <taxon>Eurotiomycetes</taxon>
        <taxon>Chaetothyriomycetidae</taxon>
        <taxon>Chaetothyriales</taxon>
        <taxon>Herpotrichiellaceae</taxon>
        <taxon>Cladophialophora</taxon>
    </lineage>
</organism>
<protein>
    <submittedName>
        <fullName evidence="1">Uncharacterized protein</fullName>
    </submittedName>
</protein>
<reference evidence="1" key="1">
    <citation type="submission" date="2015-01" db="EMBL/GenBank/DDBJ databases">
        <title>The Genome Sequence of Cladophialophora bantiana CBS 173.52.</title>
        <authorList>
            <consortium name="The Broad Institute Genomics Platform"/>
            <person name="Cuomo C."/>
            <person name="de Hoog S."/>
            <person name="Gorbushina A."/>
            <person name="Stielow B."/>
            <person name="Teixiera M."/>
            <person name="Abouelleil A."/>
            <person name="Chapman S.B."/>
            <person name="Priest M."/>
            <person name="Young S.K."/>
            <person name="Wortman J."/>
            <person name="Nusbaum C."/>
            <person name="Birren B."/>
        </authorList>
    </citation>
    <scope>NUCLEOTIDE SEQUENCE [LARGE SCALE GENOMIC DNA]</scope>
    <source>
        <strain evidence="1">CBS 173.52</strain>
    </source>
</reference>
<dbReference type="RefSeq" id="XP_016613820.1">
    <property type="nucleotide sequence ID" value="XM_016769968.1"/>
</dbReference>
<sequence length="130" mass="14188">MIVLIPGLLKRLGMNDGQLDVQTTLESPLLALGIGLPGHSNSPITYLNHIPLLAKSERGFQNMSATTDPSTTAETNPVGLWHLPQLLPPPGYVVVTREYSAAQFSMEALHTRDWMRNVQASPPMDAIQAF</sequence>
<evidence type="ECO:0000313" key="2">
    <source>
        <dbReference type="Proteomes" id="UP000053789"/>
    </source>
</evidence>
<dbReference type="Proteomes" id="UP000053789">
    <property type="component" value="Unassembled WGS sequence"/>
</dbReference>